<protein>
    <submittedName>
        <fullName evidence="1">1251_t:CDS:1</fullName>
    </submittedName>
</protein>
<name>A0ACA9K1Y4_9GLOM</name>
<organism evidence="1 2">
    <name type="scientific">Scutellospora calospora</name>
    <dbReference type="NCBI Taxonomy" id="85575"/>
    <lineage>
        <taxon>Eukaryota</taxon>
        <taxon>Fungi</taxon>
        <taxon>Fungi incertae sedis</taxon>
        <taxon>Mucoromycota</taxon>
        <taxon>Glomeromycotina</taxon>
        <taxon>Glomeromycetes</taxon>
        <taxon>Diversisporales</taxon>
        <taxon>Gigasporaceae</taxon>
        <taxon>Scutellospora</taxon>
    </lineage>
</organism>
<reference evidence="1" key="1">
    <citation type="submission" date="2021-06" db="EMBL/GenBank/DDBJ databases">
        <authorList>
            <person name="Kallberg Y."/>
            <person name="Tangrot J."/>
            <person name="Rosling A."/>
        </authorList>
    </citation>
    <scope>NUCLEOTIDE SEQUENCE</scope>
    <source>
        <strain evidence="1">AU212A</strain>
    </source>
</reference>
<sequence length="100" mass="11654">MVSFIFWILDTVLVNCVIIYRKVTNSNISNLQTSSKGKRIVINKKYKLPVTRLLGGDHFVEWREKRIACVYCRYLAQQGAKNIDPDNPPQTQLWCTNCEF</sequence>
<proteinExistence type="predicted"/>
<evidence type="ECO:0000313" key="1">
    <source>
        <dbReference type="EMBL" id="CAG8447516.1"/>
    </source>
</evidence>
<gene>
    <name evidence="1" type="ORF">SCALOS_LOCUS1015</name>
</gene>
<evidence type="ECO:0000313" key="2">
    <source>
        <dbReference type="Proteomes" id="UP000789860"/>
    </source>
</evidence>
<accession>A0ACA9K1Y4</accession>
<keyword evidence="2" id="KW-1185">Reference proteome</keyword>
<dbReference type="Proteomes" id="UP000789860">
    <property type="component" value="Unassembled WGS sequence"/>
</dbReference>
<comment type="caution">
    <text evidence="1">The sequence shown here is derived from an EMBL/GenBank/DDBJ whole genome shotgun (WGS) entry which is preliminary data.</text>
</comment>
<dbReference type="EMBL" id="CAJVPM010000585">
    <property type="protein sequence ID" value="CAG8447516.1"/>
    <property type="molecule type" value="Genomic_DNA"/>
</dbReference>